<feature type="non-terminal residue" evidence="1">
    <location>
        <position position="78"/>
    </location>
</feature>
<protein>
    <submittedName>
        <fullName evidence="1">Uncharacterized protein</fullName>
    </submittedName>
</protein>
<dbReference type="OrthoDB" id="2789130at2759"/>
<dbReference type="HOGENOM" id="CLU_006344_12_4_1"/>
<accession>S8F2W3</accession>
<dbReference type="Proteomes" id="UP000015241">
    <property type="component" value="Unassembled WGS sequence"/>
</dbReference>
<dbReference type="EMBL" id="KE504287">
    <property type="protein sequence ID" value="EPS93264.1"/>
    <property type="molecule type" value="Genomic_DNA"/>
</dbReference>
<keyword evidence="2" id="KW-1185">Reference proteome</keyword>
<evidence type="ECO:0000313" key="1">
    <source>
        <dbReference type="EMBL" id="EPS93264.1"/>
    </source>
</evidence>
<organism evidence="1 2">
    <name type="scientific">Fomitopsis schrenkii</name>
    <name type="common">Brown rot fungus</name>
    <dbReference type="NCBI Taxonomy" id="2126942"/>
    <lineage>
        <taxon>Eukaryota</taxon>
        <taxon>Fungi</taxon>
        <taxon>Dikarya</taxon>
        <taxon>Basidiomycota</taxon>
        <taxon>Agaricomycotina</taxon>
        <taxon>Agaricomycetes</taxon>
        <taxon>Polyporales</taxon>
        <taxon>Fomitopsis</taxon>
    </lineage>
</organism>
<evidence type="ECO:0000313" key="2">
    <source>
        <dbReference type="Proteomes" id="UP000015241"/>
    </source>
</evidence>
<dbReference type="InParanoid" id="S8F2W3"/>
<dbReference type="AlphaFoldDB" id="S8F2W3"/>
<gene>
    <name evidence="1" type="ORF">FOMPIDRAFT_1078724</name>
</gene>
<name>S8F2W3_FOMSC</name>
<reference evidence="1 2" key="1">
    <citation type="journal article" date="2012" name="Science">
        <title>The Paleozoic origin of enzymatic lignin decomposition reconstructed from 31 fungal genomes.</title>
        <authorList>
            <person name="Floudas D."/>
            <person name="Binder M."/>
            <person name="Riley R."/>
            <person name="Barry K."/>
            <person name="Blanchette R.A."/>
            <person name="Henrissat B."/>
            <person name="Martinez A.T."/>
            <person name="Otillar R."/>
            <person name="Spatafora J.W."/>
            <person name="Yadav J.S."/>
            <person name="Aerts A."/>
            <person name="Benoit I."/>
            <person name="Boyd A."/>
            <person name="Carlson A."/>
            <person name="Copeland A."/>
            <person name="Coutinho P.M."/>
            <person name="de Vries R.P."/>
            <person name="Ferreira P."/>
            <person name="Findley K."/>
            <person name="Foster B."/>
            <person name="Gaskell J."/>
            <person name="Glotzer D."/>
            <person name="Gorecki P."/>
            <person name="Heitman J."/>
            <person name="Hesse C."/>
            <person name="Hori C."/>
            <person name="Igarashi K."/>
            <person name="Jurgens J.A."/>
            <person name="Kallen N."/>
            <person name="Kersten P."/>
            <person name="Kohler A."/>
            <person name="Kuees U."/>
            <person name="Kumar T.K.A."/>
            <person name="Kuo A."/>
            <person name="LaButti K."/>
            <person name="Larrondo L.F."/>
            <person name="Lindquist E."/>
            <person name="Ling A."/>
            <person name="Lombard V."/>
            <person name="Lucas S."/>
            <person name="Lundell T."/>
            <person name="Martin R."/>
            <person name="McLaughlin D.J."/>
            <person name="Morgenstern I."/>
            <person name="Morin E."/>
            <person name="Murat C."/>
            <person name="Nagy L.G."/>
            <person name="Nolan M."/>
            <person name="Ohm R.A."/>
            <person name="Patyshakuliyeva A."/>
            <person name="Rokas A."/>
            <person name="Ruiz-Duenas F.J."/>
            <person name="Sabat G."/>
            <person name="Salamov A."/>
            <person name="Samejima M."/>
            <person name="Schmutz J."/>
            <person name="Slot J.C."/>
            <person name="St John F."/>
            <person name="Stenlid J."/>
            <person name="Sun H."/>
            <person name="Sun S."/>
            <person name="Syed K."/>
            <person name="Tsang A."/>
            <person name="Wiebenga A."/>
            <person name="Young D."/>
            <person name="Pisabarro A."/>
            <person name="Eastwood D.C."/>
            <person name="Martin F."/>
            <person name="Cullen D."/>
            <person name="Grigoriev I.V."/>
            <person name="Hibbett D.S."/>
        </authorList>
    </citation>
    <scope>NUCLEOTIDE SEQUENCE</scope>
    <source>
        <strain evidence="2">FP-58527</strain>
    </source>
</reference>
<feature type="non-terminal residue" evidence="1">
    <location>
        <position position="1"/>
    </location>
</feature>
<sequence>YLAQYPTHDDTTLTYLEKALQTFHSNKDILIKLGIRDDFNIPKVHSLLHYAQAIRLFGTMDNYNTEMFERLHINFAKD</sequence>
<dbReference type="STRING" id="743788.S8F2W3"/>
<proteinExistence type="predicted"/>